<dbReference type="GO" id="GO:0043066">
    <property type="term" value="P:negative regulation of apoptotic process"/>
    <property type="evidence" value="ECO:0007669"/>
    <property type="project" value="TreeGrafter"/>
</dbReference>
<keyword evidence="1" id="KW-0677">Repeat</keyword>
<dbReference type="GO" id="GO:0012505">
    <property type="term" value="C:endomembrane system"/>
    <property type="evidence" value="ECO:0007669"/>
    <property type="project" value="TreeGrafter"/>
</dbReference>
<evidence type="ECO:0000256" key="2">
    <source>
        <dbReference type="ARBA" id="ARBA00022803"/>
    </source>
</evidence>
<evidence type="ECO:0000256" key="6">
    <source>
        <dbReference type="SAM" id="Phobius"/>
    </source>
</evidence>
<feature type="compositionally biased region" description="Basic and acidic residues" evidence="5">
    <location>
        <begin position="51"/>
        <end position="75"/>
    </location>
</feature>
<accession>A0A2I4AU21</accession>
<dbReference type="InterPro" id="IPR050754">
    <property type="entry name" value="FKBP4/5/8-like"/>
</dbReference>
<dbReference type="InParanoid" id="A0A2I4AU21"/>
<evidence type="ECO:0000313" key="8">
    <source>
        <dbReference type="Proteomes" id="UP000192220"/>
    </source>
</evidence>
<dbReference type="SUPFAM" id="SSF54534">
    <property type="entry name" value="FKBP-like"/>
    <property type="match status" value="1"/>
</dbReference>
<dbReference type="PROSITE" id="PS50293">
    <property type="entry name" value="TPR_REGION"/>
    <property type="match status" value="1"/>
</dbReference>
<feature type="transmembrane region" description="Helical" evidence="6">
    <location>
        <begin position="427"/>
        <end position="449"/>
    </location>
</feature>
<gene>
    <name evidence="9" type="primary">fkbp16</name>
</gene>
<dbReference type="RefSeq" id="XP_013859000.1">
    <property type="nucleotide sequence ID" value="XM_014003546.1"/>
</dbReference>
<protein>
    <recommendedName>
        <fullName evidence="3">peptidylprolyl isomerase</fullName>
        <ecNumber evidence="3">5.2.1.8</ecNumber>
    </recommendedName>
</protein>
<dbReference type="KEGG" id="alim:106514336"/>
<dbReference type="GO" id="GO:0003755">
    <property type="term" value="F:peptidyl-prolyl cis-trans isomerase activity"/>
    <property type="evidence" value="ECO:0007669"/>
    <property type="project" value="UniProtKB-KW"/>
</dbReference>
<keyword evidence="3 9" id="KW-0413">Isomerase</keyword>
<dbReference type="Gene3D" id="1.25.40.10">
    <property type="entry name" value="Tetratricopeptide repeat domain"/>
    <property type="match status" value="1"/>
</dbReference>
<keyword evidence="6" id="KW-0472">Membrane</keyword>
<dbReference type="GO" id="GO:0005829">
    <property type="term" value="C:cytosol"/>
    <property type="evidence" value="ECO:0007669"/>
    <property type="project" value="TreeGrafter"/>
</dbReference>
<dbReference type="InterPro" id="IPR011990">
    <property type="entry name" value="TPR-like_helical_dom_sf"/>
</dbReference>
<dbReference type="PANTHER" id="PTHR46512">
    <property type="entry name" value="PEPTIDYLPROLYL ISOMERASE"/>
    <property type="match status" value="1"/>
</dbReference>
<dbReference type="PROSITE" id="PS50059">
    <property type="entry name" value="FKBP_PPIASE"/>
    <property type="match status" value="1"/>
</dbReference>
<dbReference type="PROSITE" id="PS50005">
    <property type="entry name" value="TPR"/>
    <property type="match status" value="2"/>
</dbReference>
<dbReference type="Gene3D" id="3.10.50.40">
    <property type="match status" value="1"/>
</dbReference>
<evidence type="ECO:0000256" key="5">
    <source>
        <dbReference type="SAM" id="MobiDB-lite"/>
    </source>
</evidence>
<proteinExistence type="predicted"/>
<dbReference type="SMART" id="SM00028">
    <property type="entry name" value="TPR"/>
    <property type="match status" value="3"/>
</dbReference>
<feature type="compositionally biased region" description="Basic and acidic residues" evidence="5">
    <location>
        <begin position="1"/>
        <end position="18"/>
    </location>
</feature>
<dbReference type="InterPro" id="IPR019734">
    <property type="entry name" value="TPR_rpt"/>
</dbReference>
<keyword evidence="8" id="KW-1185">Reference proteome</keyword>
<dbReference type="InterPro" id="IPR001179">
    <property type="entry name" value="PPIase_FKBP_dom"/>
</dbReference>
<dbReference type="SUPFAM" id="SSF48452">
    <property type="entry name" value="TPR-like"/>
    <property type="match status" value="1"/>
</dbReference>
<dbReference type="GO" id="GO:0044183">
    <property type="term" value="F:protein folding chaperone"/>
    <property type="evidence" value="ECO:0007669"/>
    <property type="project" value="TreeGrafter"/>
</dbReference>
<keyword evidence="3" id="KW-0697">Rotamase</keyword>
<feature type="domain" description="PPIase FKBP-type" evidence="7">
    <location>
        <begin position="156"/>
        <end position="240"/>
    </location>
</feature>
<feature type="compositionally biased region" description="Basic and acidic residues" evidence="5">
    <location>
        <begin position="31"/>
        <end position="41"/>
    </location>
</feature>
<evidence type="ECO:0000259" key="7">
    <source>
        <dbReference type="PROSITE" id="PS50059"/>
    </source>
</evidence>
<keyword evidence="2 4" id="KW-0802">TPR repeat</keyword>
<feature type="repeat" description="TPR" evidence="4">
    <location>
        <begin position="345"/>
        <end position="378"/>
    </location>
</feature>
<keyword evidence="6" id="KW-0812">Transmembrane</keyword>
<dbReference type="CTD" id="497400"/>
<dbReference type="InterPro" id="IPR046357">
    <property type="entry name" value="PPIase_dom_sf"/>
</dbReference>
<organism evidence="8 9">
    <name type="scientific">Austrofundulus limnaeus</name>
    <name type="common">Annual killifish</name>
    <dbReference type="NCBI Taxonomy" id="52670"/>
    <lineage>
        <taxon>Eukaryota</taxon>
        <taxon>Metazoa</taxon>
        <taxon>Chordata</taxon>
        <taxon>Craniata</taxon>
        <taxon>Vertebrata</taxon>
        <taxon>Euteleostomi</taxon>
        <taxon>Actinopterygii</taxon>
        <taxon>Neopterygii</taxon>
        <taxon>Teleostei</taxon>
        <taxon>Neoteleostei</taxon>
        <taxon>Acanthomorphata</taxon>
        <taxon>Ovalentaria</taxon>
        <taxon>Atherinomorphae</taxon>
        <taxon>Cyprinodontiformes</taxon>
        <taxon>Rivulidae</taxon>
        <taxon>Austrofundulus</taxon>
    </lineage>
</organism>
<dbReference type="Pfam" id="PF14559">
    <property type="entry name" value="TPR_19"/>
    <property type="match status" value="1"/>
</dbReference>
<dbReference type="GO" id="GO:0016020">
    <property type="term" value="C:membrane"/>
    <property type="evidence" value="ECO:0007669"/>
    <property type="project" value="TreeGrafter"/>
</dbReference>
<dbReference type="Pfam" id="PF00254">
    <property type="entry name" value="FKBP_C"/>
    <property type="match status" value="1"/>
</dbReference>
<comment type="catalytic activity">
    <reaction evidence="3">
        <text>[protein]-peptidylproline (omega=180) = [protein]-peptidylproline (omega=0)</text>
        <dbReference type="Rhea" id="RHEA:16237"/>
        <dbReference type="Rhea" id="RHEA-COMP:10747"/>
        <dbReference type="Rhea" id="RHEA-COMP:10748"/>
        <dbReference type="ChEBI" id="CHEBI:83833"/>
        <dbReference type="ChEBI" id="CHEBI:83834"/>
        <dbReference type="EC" id="5.2.1.8"/>
    </reaction>
</comment>
<dbReference type="PANTHER" id="PTHR46512:SF2">
    <property type="entry name" value="PEPTIDYLPROLYL ISOMERASE"/>
    <property type="match status" value="1"/>
</dbReference>
<keyword evidence="6" id="KW-1133">Transmembrane helix</keyword>
<feature type="region of interest" description="Disordered" evidence="5">
    <location>
        <begin position="1"/>
        <end position="75"/>
    </location>
</feature>
<sequence>METCCTEDRVEPEVRETTSKLSDGDSLNELPGEKPCGKEQLDANVCAEQSKGTEIKSSAHSEQEGRKTECKERRKPKETNSWKMVRFQDPSTEDDVSEWDSSAEILFPEYAIKEWTTTSFEELFAAEDWKNITEDRLLRKKVLEPGDAQVPLPSWGQEVTVRLQGVLEDRTVVEKDCKLVFVIGESDVIQALEECVMSMQKGEIALLLADSQYAYQLLGREPDIPAWAPLLYQLQLLDVREKPDPLTLPIADRIRIGNQKRERGNFHYQREEYSLAAKAYCVALEVLTTRGADGSDVGGRAEEEEVREYRVKCFNNLATAQLKLEQFDEALRTSRNVLTLEPNNVKALFRTGKLLSDKGEYKEAMEVLKKALKLEPTTKAIHAELSKLVQRQSGSNDAQQWKAKPAAMLGDDITPFLIPSKKKTSGISWKFILGALLVALGSLVASLILTARN</sequence>
<name>A0A2I4AU21_AUSLI</name>
<feature type="repeat" description="TPR" evidence="4">
    <location>
        <begin position="311"/>
        <end position="344"/>
    </location>
</feature>
<evidence type="ECO:0000313" key="9">
    <source>
        <dbReference type="RefSeq" id="XP_013859000.1"/>
    </source>
</evidence>
<evidence type="ECO:0000256" key="1">
    <source>
        <dbReference type="ARBA" id="ARBA00022737"/>
    </source>
</evidence>
<dbReference type="STRING" id="52670.A0A2I4AU21"/>
<reference evidence="9" key="1">
    <citation type="submission" date="2025-08" db="UniProtKB">
        <authorList>
            <consortium name="RefSeq"/>
        </authorList>
    </citation>
    <scope>IDENTIFICATION</scope>
    <source>
        <strain evidence="9">Quisiro</strain>
        <tissue evidence="9">Liver</tissue>
    </source>
</reference>
<dbReference type="Proteomes" id="UP000192220">
    <property type="component" value="Unplaced"/>
</dbReference>
<dbReference type="AlphaFoldDB" id="A0A2I4AU21"/>
<evidence type="ECO:0000256" key="3">
    <source>
        <dbReference type="PROSITE-ProRule" id="PRU00277"/>
    </source>
</evidence>
<dbReference type="EC" id="5.2.1.8" evidence="3"/>
<evidence type="ECO:0000256" key="4">
    <source>
        <dbReference type="PROSITE-ProRule" id="PRU00339"/>
    </source>
</evidence>
<dbReference type="OrthoDB" id="532682at2759"/>
<dbReference type="GO" id="GO:0005740">
    <property type="term" value="C:mitochondrial envelope"/>
    <property type="evidence" value="ECO:0007669"/>
    <property type="project" value="TreeGrafter"/>
</dbReference>